<dbReference type="Proteomes" id="UP000294678">
    <property type="component" value="Unassembled WGS sequence"/>
</dbReference>
<dbReference type="InterPro" id="IPR036565">
    <property type="entry name" value="Mur-like_cat_sf"/>
</dbReference>
<dbReference type="GO" id="GO:0071555">
    <property type="term" value="P:cell wall organization"/>
    <property type="evidence" value="ECO:0007669"/>
    <property type="project" value="UniProtKB-KW"/>
</dbReference>
<evidence type="ECO:0000259" key="15">
    <source>
        <dbReference type="Pfam" id="PF01225"/>
    </source>
</evidence>
<evidence type="ECO:0000259" key="16">
    <source>
        <dbReference type="Pfam" id="PF02875"/>
    </source>
</evidence>
<keyword evidence="10 14" id="KW-0573">Peptidoglycan synthesis</keyword>
<dbReference type="InterPro" id="IPR000713">
    <property type="entry name" value="Mur_ligase_N"/>
</dbReference>
<organism evidence="18 19">
    <name type="scientific">Hypnocyclicus thermotrophus</name>
    <dbReference type="NCBI Taxonomy" id="1627895"/>
    <lineage>
        <taxon>Bacteria</taxon>
        <taxon>Fusobacteriati</taxon>
        <taxon>Fusobacteriota</taxon>
        <taxon>Fusobacteriia</taxon>
        <taxon>Fusobacteriales</taxon>
        <taxon>Fusobacteriaceae</taxon>
        <taxon>Hypnocyclicus</taxon>
    </lineage>
</organism>
<evidence type="ECO:0000256" key="14">
    <source>
        <dbReference type="HAMAP-Rule" id="MF_00046"/>
    </source>
</evidence>
<keyword evidence="19" id="KW-1185">Reference proteome</keyword>
<name>A0AA46DYC4_9FUSO</name>
<evidence type="ECO:0000256" key="4">
    <source>
        <dbReference type="ARBA" id="ARBA00022490"/>
    </source>
</evidence>
<dbReference type="InterPro" id="IPR005758">
    <property type="entry name" value="UDP-N-AcMur_Ala_ligase_MurC"/>
</dbReference>
<comment type="subcellular location">
    <subcellularLocation>
        <location evidence="1 14">Cytoplasm</location>
    </subcellularLocation>
</comment>
<dbReference type="EMBL" id="SOBG01000005">
    <property type="protein sequence ID" value="TDT69858.1"/>
    <property type="molecule type" value="Genomic_DNA"/>
</dbReference>
<comment type="catalytic activity">
    <reaction evidence="13 14">
        <text>UDP-N-acetyl-alpha-D-muramate + L-alanine + ATP = UDP-N-acetyl-alpha-D-muramoyl-L-alanine + ADP + phosphate + H(+)</text>
        <dbReference type="Rhea" id="RHEA:23372"/>
        <dbReference type="ChEBI" id="CHEBI:15378"/>
        <dbReference type="ChEBI" id="CHEBI:30616"/>
        <dbReference type="ChEBI" id="CHEBI:43474"/>
        <dbReference type="ChEBI" id="CHEBI:57972"/>
        <dbReference type="ChEBI" id="CHEBI:70757"/>
        <dbReference type="ChEBI" id="CHEBI:83898"/>
        <dbReference type="ChEBI" id="CHEBI:456216"/>
        <dbReference type="EC" id="6.3.2.8"/>
    </reaction>
</comment>
<dbReference type="GO" id="GO:0008360">
    <property type="term" value="P:regulation of cell shape"/>
    <property type="evidence" value="ECO:0007669"/>
    <property type="project" value="UniProtKB-KW"/>
</dbReference>
<keyword evidence="7 14" id="KW-0547">Nucleotide-binding</keyword>
<dbReference type="GO" id="GO:0009252">
    <property type="term" value="P:peptidoglycan biosynthetic process"/>
    <property type="evidence" value="ECO:0007669"/>
    <property type="project" value="UniProtKB-UniRule"/>
</dbReference>
<dbReference type="GO" id="GO:0005524">
    <property type="term" value="F:ATP binding"/>
    <property type="evidence" value="ECO:0007669"/>
    <property type="project" value="UniProtKB-UniRule"/>
</dbReference>
<dbReference type="GO" id="GO:0005737">
    <property type="term" value="C:cytoplasm"/>
    <property type="evidence" value="ECO:0007669"/>
    <property type="project" value="UniProtKB-SubCell"/>
</dbReference>
<dbReference type="SUPFAM" id="SSF53623">
    <property type="entry name" value="MurD-like peptide ligases, catalytic domain"/>
    <property type="match status" value="1"/>
</dbReference>
<dbReference type="EC" id="6.3.2.8" evidence="3 14"/>
<evidence type="ECO:0000256" key="7">
    <source>
        <dbReference type="ARBA" id="ARBA00022741"/>
    </source>
</evidence>
<evidence type="ECO:0000256" key="9">
    <source>
        <dbReference type="ARBA" id="ARBA00022960"/>
    </source>
</evidence>
<proteinExistence type="inferred from homology"/>
<comment type="function">
    <text evidence="14">Cell wall formation.</text>
</comment>
<dbReference type="SUPFAM" id="SSF53244">
    <property type="entry name" value="MurD-like peptide ligases, peptide-binding domain"/>
    <property type="match status" value="1"/>
</dbReference>
<dbReference type="HAMAP" id="MF_00046">
    <property type="entry name" value="MurC"/>
    <property type="match status" value="1"/>
</dbReference>
<keyword evidence="12 14" id="KW-0961">Cell wall biogenesis/degradation</keyword>
<reference evidence="18 19" key="1">
    <citation type="submission" date="2019-03" db="EMBL/GenBank/DDBJ databases">
        <title>Genomic Encyclopedia of Type Strains, Phase IV (KMG-IV): sequencing the most valuable type-strain genomes for metagenomic binning, comparative biology and taxonomic classification.</title>
        <authorList>
            <person name="Goeker M."/>
        </authorList>
    </citation>
    <scope>NUCLEOTIDE SEQUENCE [LARGE SCALE GENOMIC DNA]</scope>
    <source>
        <strain evidence="18 19">DSM 100055</strain>
    </source>
</reference>
<dbReference type="Gene3D" id="3.40.1190.10">
    <property type="entry name" value="Mur-like, catalytic domain"/>
    <property type="match status" value="1"/>
</dbReference>
<evidence type="ECO:0000313" key="19">
    <source>
        <dbReference type="Proteomes" id="UP000294678"/>
    </source>
</evidence>
<dbReference type="Pfam" id="PF08245">
    <property type="entry name" value="Mur_ligase_M"/>
    <property type="match status" value="1"/>
</dbReference>
<evidence type="ECO:0000259" key="17">
    <source>
        <dbReference type="Pfam" id="PF08245"/>
    </source>
</evidence>
<feature type="binding site" evidence="14">
    <location>
        <begin position="111"/>
        <end position="117"/>
    </location>
    <ligand>
        <name>ATP</name>
        <dbReference type="ChEBI" id="CHEBI:30616"/>
    </ligand>
</feature>
<dbReference type="Pfam" id="PF01225">
    <property type="entry name" value="Mur_ligase"/>
    <property type="match status" value="1"/>
</dbReference>
<dbReference type="Gene3D" id="3.40.50.720">
    <property type="entry name" value="NAD(P)-binding Rossmann-like Domain"/>
    <property type="match status" value="1"/>
</dbReference>
<comment type="caution">
    <text evidence="18">The sequence shown here is derived from an EMBL/GenBank/DDBJ whole genome shotgun (WGS) entry which is preliminary data.</text>
</comment>
<keyword evidence="9 14" id="KW-0133">Cell shape</keyword>
<dbReference type="InterPro" id="IPR013221">
    <property type="entry name" value="Mur_ligase_cen"/>
</dbReference>
<evidence type="ECO:0000256" key="1">
    <source>
        <dbReference type="ARBA" id="ARBA00004496"/>
    </source>
</evidence>
<dbReference type="GO" id="GO:0051301">
    <property type="term" value="P:cell division"/>
    <property type="evidence" value="ECO:0007669"/>
    <property type="project" value="UniProtKB-KW"/>
</dbReference>
<evidence type="ECO:0000256" key="2">
    <source>
        <dbReference type="ARBA" id="ARBA00004752"/>
    </source>
</evidence>
<evidence type="ECO:0000256" key="10">
    <source>
        <dbReference type="ARBA" id="ARBA00022984"/>
    </source>
</evidence>
<comment type="pathway">
    <text evidence="2 14">Cell wall biogenesis; peptidoglycan biosynthesis.</text>
</comment>
<feature type="domain" description="Mur ligase C-terminal" evidence="16">
    <location>
        <begin position="306"/>
        <end position="431"/>
    </location>
</feature>
<evidence type="ECO:0000256" key="6">
    <source>
        <dbReference type="ARBA" id="ARBA00022618"/>
    </source>
</evidence>
<evidence type="ECO:0000256" key="5">
    <source>
        <dbReference type="ARBA" id="ARBA00022598"/>
    </source>
</evidence>
<evidence type="ECO:0000313" key="18">
    <source>
        <dbReference type="EMBL" id="TDT69858.1"/>
    </source>
</evidence>
<sequence length="450" mass="50509">MKGIKKVFFIGINGIGMSGLAKIANSMGLEVEGSDIAKKNITKELESLGIKVYIGQKKENIKKVDMVIYSSAIKEDNPEYIAAKAKNIKMIKRGEFLAKLFNEKIGVAIAGTHGKTTTTSLMSSISMSKSPTIMVGGILPEINSNAKVGNSDIFIAEADESDNSFLYLKPKYSIITNIEEDHLENHGSFENIENSFKNFINQTEEEVILCIDCKNAKNLSKYSDKIKTYSIIDKEANIYAENINQIDNFTTFDLFIENKYIDNFKIKIPGIHNVSNAIGTIYLAIKFGVEIEEIKQKLATFNNAKRRFDVLYSNGITIVDDYAHHPTEIKATLRAAKERKTDKIIAVFQPHRYSRLKFLLDKFIGVFDLADEVIILPIYSAGEKNIYGVDEKILVEKINHSKINIIKGEEDILNKIKENKIKTTYLFMGAGDISQIAHNLSEKISNNYGV</sequence>
<keyword evidence="6 14" id="KW-0132">Cell division</keyword>
<accession>A0AA46DYC4</accession>
<dbReference type="GO" id="GO:0008763">
    <property type="term" value="F:UDP-N-acetylmuramate-L-alanine ligase activity"/>
    <property type="evidence" value="ECO:0007669"/>
    <property type="project" value="UniProtKB-UniRule"/>
</dbReference>
<dbReference type="AlphaFoldDB" id="A0AA46DYC4"/>
<keyword evidence="4 14" id="KW-0963">Cytoplasm</keyword>
<dbReference type="InterPro" id="IPR004101">
    <property type="entry name" value="Mur_ligase_C"/>
</dbReference>
<evidence type="ECO:0000256" key="8">
    <source>
        <dbReference type="ARBA" id="ARBA00022840"/>
    </source>
</evidence>
<dbReference type="NCBIfam" id="TIGR01082">
    <property type="entry name" value="murC"/>
    <property type="match status" value="1"/>
</dbReference>
<gene>
    <name evidence="14" type="primary">murC</name>
    <name evidence="18" type="ORF">EV215_1401</name>
</gene>
<dbReference type="InterPro" id="IPR036615">
    <property type="entry name" value="Mur_ligase_C_dom_sf"/>
</dbReference>
<feature type="domain" description="Mur ligase N-terminal catalytic" evidence="15">
    <location>
        <begin position="8"/>
        <end position="103"/>
    </location>
</feature>
<comment type="similarity">
    <text evidence="14">Belongs to the MurCDEF family.</text>
</comment>
<dbReference type="PANTHER" id="PTHR43445:SF3">
    <property type="entry name" value="UDP-N-ACETYLMURAMATE--L-ALANINE LIGASE"/>
    <property type="match status" value="1"/>
</dbReference>
<keyword evidence="11 14" id="KW-0131">Cell cycle</keyword>
<protein>
    <recommendedName>
        <fullName evidence="3 14">UDP-N-acetylmuramate--L-alanine ligase</fullName>
        <ecNumber evidence="3 14">6.3.2.8</ecNumber>
    </recommendedName>
    <alternativeName>
        <fullName evidence="14">UDP-N-acetylmuramoyl-L-alanine synthetase</fullName>
    </alternativeName>
</protein>
<dbReference type="PANTHER" id="PTHR43445">
    <property type="entry name" value="UDP-N-ACETYLMURAMATE--L-ALANINE LIGASE-RELATED"/>
    <property type="match status" value="1"/>
</dbReference>
<dbReference type="Pfam" id="PF02875">
    <property type="entry name" value="Mur_ligase_C"/>
    <property type="match status" value="1"/>
</dbReference>
<evidence type="ECO:0000256" key="12">
    <source>
        <dbReference type="ARBA" id="ARBA00023316"/>
    </source>
</evidence>
<keyword evidence="8 14" id="KW-0067">ATP-binding</keyword>
<feature type="domain" description="Mur ligase central" evidence="17">
    <location>
        <begin position="109"/>
        <end position="283"/>
    </location>
</feature>
<keyword evidence="5 14" id="KW-0436">Ligase</keyword>
<evidence type="ECO:0000256" key="13">
    <source>
        <dbReference type="ARBA" id="ARBA00047833"/>
    </source>
</evidence>
<dbReference type="InterPro" id="IPR050061">
    <property type="entry name" value="MurCDEF_pg_biosynth"/>
</dbReference>
<evidence type="ECO:0000256" key="11">
    <source>
        <dbReference type="ARBA" id="ARBA00023306"/>
    </source>
</evidence>
<dbReference type="Gene3D" id="3.90.190.20">
    <property type="entry name" value="Mur ligase, C-terminal domain"/>
    <property type="match status" value="1"/>
</dbReference>
<evidence type="ECO:0000256" key="3">
    <source>
        <dbReference type="ARBA" id="ARBA00012211"/>
    </source>
</evidence>
<dbReference type="SUPFAM" id="SSF51984">
    <property type="entry name" value="MurCD N-terminal domain"/>
    <property type="match status" value="1"/>
</dbReference>